<feature type="domain" description="D-isomer specific 2-hydroxyacid dehydrogenase NAD-binding" evidence="6">
    <location>
        <begin position="96"/>
        <end position="272"/>
    </location>
</feature>
<dbReference type="RefSeq" id="WP_390228137.1">
    <property type="nucleotide sequence ID" value="NZ_JBHSCN010000004.1"/>
</dbReference>
<dbReference type="Proteomes" id="UP001595900">
    <property type="component" value="Unassembled WGS sequence"/>
</dbReference>
<evidence type="ECO:0000256" key="1">
    <source>
        <dbReference type="ARBA" id="ARBA00005854"/>
    </source>
</evidence>
<dbReference type="SUPFAM" id="SSF51735">
    <property type="entry name" value="NAD(P)-binding Rossmann-fold domains"/>
    <property type="match status" value="1"/>
</dbReference>
<dbReference type="InterPro" id="IPR043322">
    <property type="entry name" value="CtBP"/>
</dbReference>
<keyword evidence="3" id="KW-0520">NAD</keyword>
<dbReference type="SUPFAM" id="SSF52283">
    <property type="entry name" value="Formate/glycerate dehydrogenase catalytic domain-like"/>
    <property type="match status" value="1"/>
</dbReference>
<accession>A0ABV8Q3R9</accession>
<evidence type="ECO:0000313" key="8">
    <source>
        <dbReference type="Proteomes" id="UP001595900"/>
    </source>
</evidence>
<dbReference type="InterPro" id="IPR029753">
    <property type="entry name" value="D-isomer_DH_CS"/>
</dbReference>
<evidence type="ECO:0000256" key="4">
    <source>
        <dbReference type="RuleBase" id="RU003719"/>
    </source>
</evidence>
<name>A0ABV8Q3R9_9MICO</name>
<dbReference type="PROSITE" id="PS00670">
    <property type="entry name" value="D_2_HYDROXYACID_DH_2"/>
    <property type="match status" value="1"/>
</dbReference>
<dbReference type="InterPro" id="IPR036291">
    <property type="entry name" value="NAD(P)-bd_dom_sf"/>
</dbReference>
<feature type="domain" description="D-isomer specific 2-hydroxyacid dehydrogenase catalytic" evidence="5">
    <location>
        <begin position="14"/>
        <end position="303"/>
    </location>
</feature>
<keyword evidence="8" id="KW-1185">Reference proteome</keyword>
<dbReference type="Pfam" id="PF00389">
    <property type="entry name" value="2-Hacid_dh"/>
    <property type="match status" value="1"/>
</dbReference>
<dbReference type="Pfam" id="PF02826">
    <property type="entry name" value="2-Hacid_dh_C"/>
    <property type="match status" value="1"/>
</dbReference>
<dbReference type="CDD" id="cd05299">
    <property type="entry name" value="CtBP_dh"/>
    <property type="match status" value="1"/>
</dbReference>
<dbReference type="PANTHER" id="PTHR43761">
    <property type="entry name" value="D-ISOMER SPECIFIC 2-HYDROXYACID DEHYDROGENASE FAMILY PROTEIN (AFU_ORTHOLOGUE AFUA_1G13630)"/>
    <property type="match status" value="1"/>
</dbReference>
<comment type="caution">
    <text evidence="7">The sequence shown here is derived from an EMBL/GenBank/DDBJ whole genome shotgun (WGS) entry which is preliminary data.</text>
</comment>
<proteinExistence type="inferred from homology"/>
<dbReference type="Gene3D" id="3.40.50.720">
    <property type="entry name" value="NAD(P)-binding Rossmann-like Domain"/>
    <property type="match status" value="2"/>
</dbReference>
<dbReference type="InterPro" id="IPR006139">
    <property type="entry name" value="D-isomer_2_OHA_DH_cat_dom"/>
</dbReference>
<gene>
    <name evidence="7" type="ORF">ACFOYW_06125</name>
</gene>
<evidence type="ECO:0000256" key="2">
    <source>
        <dbReference type="ARBA" id="ARBA00023002"/>
    </source>
</evidence>
<dbReference type="InterPro" id="IPR006140">
    <property type="entry name" value="D-isomer_DH_NAD-bd"/>
</dbReference>
<evidence type="ECO:0000313" key="7">
    <source>
        <dbReference type="EMBL" id="MFC4242941.1"/>
    </source>
</evidence>
<protein>
    <submittedName>
        <fullName evidence="7">C-terminal binding protein</fullName>
    </submittedName>
</protein>
<evidence type="ECO:0000259" key="5">
    <source>
        <dbReference type="Pfam" id="PF00389"/>
    </source>
</evidence>
<evidence type="ECO:0000256" key="3">
    <source>
        <dbReference type="ARBA" id="ARBA00023027"/>
    </source>
</evidence>
<keyword evidence="2 4" id="KW-0560">Oxidoreductase</keyword>
<organism evidence="7 8">
    <name type="scientific">Gryllotalpicola reticulitermitis</name>
    <dbReference type="NCBI Taxonomy" id="1184153"/>
    <lineage>
        <taxon>Bacteria</taxon>
        <taxon>Bacillati</taxon>
        <taxon>Actinomycetota</taxon>
        <taxon>Actinomycetes</taxon>
        <taxon>Micrococcales</taxon>
        <taxon>Microbacteriaceae</taxon>
        <taxon>Gryllotalpicola</taxon>
    </lineage>
</organism>
<dbReference type="PANTHER" id="PTHR43761:SF1">
    <property type="entry name" value="D-ISOMER SPECIFIC 2-HYDROXYACID DEHYDROGENASE CATALYTIC DOMAIN-CONTAINING PROTEIN-RELATED"/>
    <property type="match status" value="1"/>
</dbReference>
<evidence type="ECO:0000259" key="6">
    <source>
        <dbReference type="Pfam" id="PF02826"/>
    </source>
</evidence>
<dbReference type="EMBL" id="JBHSCN010000004">
    <property type="protein sequence ID" value="MFC4242941.1"/>
    <property type="molecule type" value="Genomic_DNA"/>
</dbReference>
<sequence>MDRERDVAARYGCDFAEFDARSEEDAVRAVTGARVAFVNFAPMTRRVLMSMAPGGLVIRYGIGVDNVDLAAARELGVSVCNVPDYGADTVAEHAVTLLLSLLRRVFLYTDRIRSEGWIAPADAGTIRGFATTTVGLIGTGRIGRAVAARLVPFGFRIVAFDPFVERAQLEAIGIAPVRLDQLLSESHAVSLHAPLTVANHHLLNAERLAMMSADAVVVNTSRGGLIDESALETALVEGRLAGAALDVFEREPLPETSALRALPNVLLTPHAAFYSESSLANLQRLAAEEADRYLMGQPLRCPVTRLE</sequence>
<dbReference type="InterPro" id="IPR050418">
    <property type="entry name" value="D-iso_2-hydroxyacid_DH_PdxB"/>
</dbReference>
<reference evidence="8" key="1">
    <citation type="journal article" date="2019" name="Int. J. Syst. Evol. Microbiol.">
        <title>The Global Catalogue of Microorganisms (GCM) 10K type strain sequencing project: providing services to taxonomists for standard genome sequencing and annotation.</title>
        <authorList>
            <consortium name="The Broad Institute Genomics Platform"/>
            <consortium name="The Broad Institute Genome Sequencing Center for Infectious Disease"/>
            <person name="Wu L."/>
            <person name="Ma J."/>
        </authorList>
    </citation>
    <scope>NUCLEOTIDE SEQUENCE [LARGE SCALE GENOMIC DNA]</scope>
    <source>
        <strain evidence="8">CGMCC 1.10363</strain>
    </source>
</reference>
<comment type="similarity">
    <text evidence="1 4">Belongs to the D-isomer specific 2-hydroxyacid dehydrogenase family.</text>
</comment>